<protein>
    <recommendedName>
        <fullName evidence="8">Kinetochore protein NDC80</fullName>
    </recommendedName>
</protein>
<keyword evidence="8" id="KW-0995">Kinetochore</keyword>
<feature type="compositionally biased region" description="Polar residues" evidence="10">
    <location>
        <begin position="31"/>
        <end position="42"/>
    </location>
</feature>
<evidence type="ECO:0000256" key="4">
    <source>
        <dbReference type="ARBA" id="ARBA00022776"/>
    </source>
</evidence>
<dbReference type="AlphaFoldDB" id="A0AAX6ECW4"/>
<evidence type="ECO:0000256" key="6">
    <source>
        <dbReference type="ARBA" id="ARBA00023306"/>
    </source>
</evidence>
<keyword evidence="13" id="KW-1185">Reference proteome</keyword>
<evidence type="ECO:0000256" key="2">
    <source>
        <dbReference type="ARBA" id="ARBA00022454"/>
    </source>
</evidence>
<dbReference type="PANTHER" id="PTHR46681">
    <property type="entry name" value="KINETOCHORE PROTEIN NDC80 HOMOLOG"/>
    <property type="match status" value="1"/>
</dbReference>
<evidence type="ECO:0000313" key="13">
    <source>
        <dbReference type="Proteomes" id="UP001140949"/>
    </source>
</evidence>
<reference evidence="12" key="1">
    <citation type="journal article" date="2023" name="GigaByte">
        <title>Genome assembly of the bearded iris, Iris pallida Lam.</title>
        <authorList>
            <person name="Bruccoleri R.E."/>
            <person name="Oakeley E.J."/>
            <person name="Faust A.M.E."/>
            <person name="Altorfer M."/>
            <person name="Dessus-Babus S."/>
            <person name="Burckhardt D."/>
            <person name="Oertli M."/>
            <person name="Naumann U."/>
            <person name="Petersen F."/>
            <person name="Wong J."/>
        </authorList>
    </citation>
    <scope>NUCLEOTIDE SEQUENCE</scope>
    <source>
        <strain evidence="12">GSM-AAB239-AS_SAM_17_03QT</strain>
    </source>
</reference>
<proteinExistence type="inferred from homology"/>
<dbReference type="InterPro" id="IPR055307">
    <property type="entry name" value="NDC80_plants"/>
</dbReference>
<dbReference type="Pfam" id="PF03801">
    <property type="entry name" value="Ndc80_HEC"/>
    <property type="match status" value="1"/>
</dbReference>
<keyword evidence="3 8" id="KW-0132">Cell division</keyword>
<accession>A0AAX6ECW4</accession>
<dbReference type="PANTHER" id="PTHR46681:SF1">
    <property type="entry name" value="KINETOCHORE PROTEIN NDC80 HOMOLOG"/>
    <property type="match status" value="1"/>
</dbReference>
<feature type="region of interest" description="Disordered" evidence="10">
    <location>
        <begin position="1"/>
        <end position="50"/>
    </location>
</feature>
<dbReference type="EMBL" id="JANAVB010037597">
    <property type="protein sequence ID" value="KAJ6801874.1"/>
    <property type="molecule type" value="Genomic_DNA"/>
</dbReference>
<dbReference type="GO" id="GO:0005634">
    <property type="term" value="C:nucleus"/>
    <property type="evidence" value="ECO:0007669"/>
    <property type="project" value="UniProtKB-SubCell"/>
</dbReference>
<keyword evidence="2 8" id="KW-0158">Chromosome</keyword>
<comment type="subcellular location">
    <subcellularLocation>
        <location evidence="8">Chromosome</location>
        <location evidence="8">Centromere</location>
        <location evidence="8">Kinetochore</location>
    </subcellularLocation>
    <subcellularLocation>
        <location evidence="8">Nucleus</location>
    </subcellularLocation>
</comment>
<sequence length="585" mass="65031">MRGSRQQRVPKSAPSPSFDPYAGSTRRDSDASSLCSNRSNNPSAALLSDRSSQSSALRSVNAYLSSHSAPFSLKPPLPSARDITDCLRFLLSRLDFPLLDSSMEDDLLHFLKNLSCPVKVTRSVLKAPGTPHSWPPLVSLLHWLVQLARFSDQQLLDHPSFDDNRNNDLLSYFTRSYSFFICGDDDSVDELDQENLAKAQHQAANLAASVDALAKEAEDLEAKVGALRAGPSRKEALERERAMLAEDVRKFQAVVDSWERQVAGMEEKLRDWEGELEAKERENRRVCEENEGLKARVEGQAVGVRDAERMKKEMQAVERDTAEAEVGRNAMEERAWELEAELGRKVKDLEAVTEQCNQAMRKLKLGSDLQYVLNAQGSTPAEVLGIDYKTTIKPALAALSEETKKMSVSKLEELIALQQQSRDNATILKEKKACLAALQAKVEEGGARLSSLKKEVEDNASKCAIEAEKLTEEFTRKEHQLSIVESEAEEFLKSSEQQLQDATRENEEETQLCAGELLKLIDAVSEYKEYTESLTSEIKSDVAELAKFLGDVCRASAVSAITASSCTSPSLKRARYPSPTLLSWH</sequence>
<evidence type="ECO:0000256" key="1">
    <source>
        <dbReference type="ARBA" id="ARBA00007050"/>
    </source>
</evidence>
<dbReference type="GO" id="GO:0051315">
    <property type="term" value="P:attachment of mitotic spindle microtubules to kinetochore"/>
    <property type="evidence" value="ECO:0007669"/>
    <property type="project" value="UniProtKB-UniRule"/>
</dbReference>
<comment type="function">
    <text evidence="8">Acts as a component of the essential kinetochore-associated NDC80 complex, which is required for chromosome segregation and spindle checkpoint activity.</text>
</comment>
<feature type="domain" description="Kinetochore protein Ndc80 CH" evidence="11">
    <location>
        <begin position="44"/>
        <end position="152"/>
    </location>
</feature>
<evidence type="ECO:0000256" key="7">
    <source>
        <dbReference type="ARBA" id="ARBA00023328"/>
    </source>
</evidence>
<organism evidence="12 13">
    <name type="scientific">Iris pallida</name>
    <name type="common">Sweet iris</name>
    <dbReference type="NCBI Taxonomy" id="29817"/>
    <lineage>
        <taxon>Eukaryota</taxon>
        <taxon>Viridiplantae</taxon>
        <taxon>Streptophyta</taxon>
        <taxon>Embryophyta</taxon>
        <taxon>Tracheophyta</taxon>
        <taxon>Spermatophyta</taxon>
        <taxon>Magnoliopsida</taxon>
        <taxon>Liliopsida</taxon>
        <taxon>Asparagales</taxon>
        <taxon>Iridaceae</taxon>
        <taxon>Iridoideae</taxon>
        <taxon>Irideae</taxon>
        <taxon>Iris</taxon>
    </lineage>
</organism>
<evidence type="ECO:0000256" key="5">
    <source>
        <dbReference type="ARBA" id="ARBA00023054"/>
    </source>
</evidence>
<keyword evidence="4 8" id="KW-0498">Mitosis</keyword>
<keyword evidence="5 9" id="KW-0175">Coiled coil</keyword>
<comment type="subunit">
    <text evidence="8">Component of the NDC80 complex.</text>
</comment>
<keyword evidence="8" id="KW-0539">Nucleus</keyword>
<feature type="coiled-coil region" evidence="9">
    <location>
        <begin position="196"/>
        <end position="327"/>
    </location>
</feature>
<reference evidence="12" key="2">
    <citation type="submission" date="2023-04" db="EMBL/GenBank/DDBJ databases">
        <authorList>
            <person name="Bruccoleri R.E."/>
            <person name="Oakeley E.J."/>
            <person name="Faust A.-M."/>
            <person name="Dessus-Babus S."/>
            <person name="Altorfer M."/>
            <person name="Burckhardt D."/>
            <person name="Oertli M."/>
            <person name="Naumann U."/>
            <person name="Petersen F."/>
            <person name="Wong J."/>
        </authorList>
    </citation>
    <scope>NUCLEOTIDE SEQUENCE</scope>
    <source>
        <strain evidence="12">GSM-AAB239-AS_SAM_17_03QT</strain>
        <tissue evidence="12">Leaf</tissue>
    </source>
</reference>
<evidence type="ECO:0000256" key="8">
    <source>
        <dbReference type="RuleBase" id="RU368072"/>
    </source>
</evidence>
<dbReference type="InterPro" id="IPR038273">
    <property type="entry name" value="Ndc80_sf"/>
</dbReference>
<evidence type="ECO:0000256" key="9">
    <source>
        <dbReference type="SAM" id="Coils"/>
    </source>
</evidence>
<keyword evidence="7 8" id="KW-0137">Centromere</keyword>
<evidence type="ECO:0000313" key="12">
    <source>
        <dbReference type="EMBL" id="KAJ6801874.1"/>
    </source>
</evidence>
<evidence type="ECO:0000259" key="11">
    <source>
        <dbReference type="Pfam" id="PF03801"/>
    </source>
</evidence>
<dbReference type="GO" id="GO:0051301">
    <property type="term" value="P:cell division"/>
    <property type="evidence" value="ECO:0007669"/>
    <property type="project" value="UniProtKB-UniRule"/>
</dbReference>
<dbReference type="InterPro" id="IPR055260">
    <property type="entry name" value="Ndc80_CH"/>
</dbReference>
<gene>
    <name evidence="12" type="ORF">M6B38_196595</name>
</gene>
<comment type="caution">
    <text evidence="12">The sequence shown here is derived from an EMBL/GenBank/DDBJ whole genome shotgun (WGS) entry which is preliminary data.</text>
</comment>
<dbReference type="GO" id="GO:0031262">
    <property type="term" value="C:Ndc80 complex"/>
    <property type="evidence" value="ECO:0007669"/>
    <property type="project" value="UniProtKB-UniRule"/>
</dbReference>
<keyword evidence="6 8" id="KW-0131">Cell cycle</keyword>
<dbReference type="Proteomes" id="UP001140949">
    <property type="component" value="Unassembled WGS sequence"/>
</dbReference>
<dbReference type="Gene3D" id="1.10.418.30">
    <property type="entry name" value="Ncd80 complex, Ncd80 subunit"/>
    <property type="match status" value="1"/>
</dbReference>
<name>A0AAX6ECW4_IRIPA</name>
<comment type="similarity">
    <text evidence="1 8">Belongs to the NDC80/HEC1 family.</text>
</comment>
<evidence type="ECO:0000256" key="10">
    <source>
        <dbReference type="SAM" id="MobiDB-lite"/>
    </source>
</evidence>
<feature type="coiled-coil region" evidence="9">
    <location>
        <begin position="435"/>
        <end position="512"/>
    </location>
</feature>
<evidence type="ECO:0000256" key="3">
    <source>
        <dbReference type="ARBA" id="ARBA00022618"/>
    </source>
</evidence>